<dbReference type="SMART" id="SM00448">
    <property type="entry name" value="REC"/>
    <property type="match status" value="1"/>
</dbReference>
<feature type="transmembrane region" description="Helical" evidence="18">
    <location>
        <begin position="490"/>
        <end position="509"/>
    </location>
</feature>
<evidence type="ECO:0000256" key="12">
    <source>
        <dbReference type="ARBA" id="ARBA00023012"/>
    </source>
</evidence>
<keyword evidence="4" id="KW-1003">Cell membrane</keyword>
<dbReference type="InterPro" id="IPR001789">
    <property type="entry name" value="Sig_transdc_resp-reg_receiver"/>
</dbReference>
<keyword evidence="6 15" id="KW-0597">Phosphoprotein</keyword>
<dbReference type="Pfam" id="PF01627">
    <property type="entry name" value="Hpt"/>
    <property type="match status" value="1"/>
</dbReference>
<accession>A0A4U1B283</accession>
<dbReference type="Gene3D" id="1.10.287.130">
    <property type="match status" value="1"/>
</dbReference>
<dbReference type="Pfam" id="PF00072">
    <property type="entry name" value="Response_reg"/>
    <property type="match status" value="1"/>
</dbReference>
<evidence type="ECO:0000256" key="9">
    <source>
        <dbReference type="ARBA" id="ARBA00022777"/>
    </source>
</evidence>
<keyword evidence="11 18" id="KW-1133">Transmembrane helix</keyword>
<dbReference type="SUPFAM" id="SSF48452">
    <property type="entry name" value="TPR-like"/>
    <property type="match status" value="2"/>
</dbReference>
<keyword evidence="7" id="KW-0808">Transferase</keyword>
<dbReference type="SMART" id="SM00388">
    <property type="entry name" value="HisKA"/>
    <property type="match status" value="1"/>
</dbReference>
<evidence type="ECO:0000256" key="16">
    <source>
        <dbReference type="PROSITE-ProRule" id="PRU00339"/>
    </source>
</evidence>
<keyword evidence="17" id="KW-0175">Coiled coil</keyword>
<keyword evidence="8 18" id="KW-0812">Transmembrane</keyword>
<keyword evidence="13 18" id="KW-0472">Membrane</keyword>
<evidence type="ECO:0000256" key="8">
    <source>
        <dbReference type="ARBA" id="ARBA00022692"/>
    </source>
</evidence>
<dbReference type="GO" id="GO:0005886">
    <property type="term" value="C:plasma membrane"/>
    <property type="evidence" value="ECO:0007669"/>
    <property type="project" value="UniProtKB-SubCell"/>
</dbReference>
<dbReference type="SMART" id="SM00387">
    <property type="entry name" value="HATPase_c"/>
    <property type="match status" value="1"/>
</dbReference>
<dbReference type="PROSITE" id="PS50109">
    <property type="entry name" value="HIS_KIN"/>
    <property type="match status" value="1"/>
</dbReference>
<dbReference type="PRINTS" id="PR00344">
    <property type="entry name" value="BCTRLSENSOR"/>
</dbReference>
<evidence type="ECO:0000256" key="3">
    <source>
        <dbReference type="ARBA" id="ARBA00012438"/>
    </source>
</evidence>
<feature type="domain" description="Histidine kinase" evidence="19">
    <location>
        <begin position="552"/>
        <end position="769"/>
    </location>
</feature>
<feature type="domain" description="Response regulatory" evidence="20">
    <location>
        <begin position="794"/>
        <end position="908"/>
    </location>
</feature>
<dbReference type="Pfam" id="PF12862">
    <property type="entry name" value="ANAPC5"/>
    <property type="match status" value="1"/>
</dbReference>
<feature type="coiled-coil region" evidence="17">
    <location>
        <begin position="518"/>
        <end position="552"/>
    </location>
</feature>
<keyword evidence="9" id="KW-0418">Kinase</keyword>
<keyword evidence="23" id="KW-1185">Reference proteome</keyword>
<evidence type="ECO:0000256" key="13">
    <source>
        <dbReference type="ARBA" id="ARBA00023136"/>
    </source>
</evidence>
<dbReference type="SUPFAM" id="SSF52172">
    <property type="entry name" value="CheY-like"/>
    <property type="match status" value="1"/>
</dbReference>
<dbReference type="CDD" id="cd16922">
    <property type="entry name" value="HATPase_EvgS-ArcB-TorS-like"/>
    <property type="match status" value="1"/>
</dbReference>
<evidence type="ECO:0000259" key="19">
    <source>
        <dbReference type="PROSITE" id="PS50109"/>
    </source>
</evidence>
<evidence type="ECO:0000256" key="11">
    <source>
        <dbReference type="ARBA" id="ARBA00022989"/>
    </source>
</evidence>
<evidence type="ECO:0000256" key="17">
    <source>
        <dbReference type="SAM" id="Coils"/>
    </source>
</evidence>
<dbReference type="InterPro" id="IPR003661">
    <property type="entry name" value="HisK_dim/P_dom"/>
</dbReference>
<dbReference type="Gene3D" id="3.40.50.2300">
    <property type="match status" value="1"/>
</dbReference>
<dbReference type="EC" id="2.7.13.3" evidence="3"/>
<evidence type="ECO:0000313" key="22">
    <source>
        <dbReference type="EMBL" id="TKB43208.1"/>
    </source>
</evidence>
<dbReference type="Proteomes" id="UP000307999">
    <property type="component" value="Unassembled WGS sequence"/>
</dbReference>
<organism evidence="22 23">
    <name type="scientific">Thalassotalea mangrovi</name>
    <dbReference type="NCBI Taxonomy" id="2572245"/>
    <lineage>
        <taxon>Bacteria</taxon>
        <taxon>Pseudomonadati</taxon>
        <taxon>Pseudomonadota</taxon>
        <taxon>Gammaproteobacteria</taxon>
        <taxon>Alteromonadales</taxon>
        <taxon>Colwelliaceae</taxon>
        <taxon>Thalassotalea</taxon>
    </lineage>
</organism>
<evidence type="ECO:0000313" key="23">
    <source>
        <dbReference type="Proteomes" id="UP000307999"/>
    </source>
</evidence>
<gene>
    <name evidence="22" type="ORF">E8M12_15760</name>
</gene>
<dbReference type="InterPro" id="IPR036890">
    <property type="entry name" value="HATPase_C_sf"/>
</dbReference>
<dbReference type="Pfam" id="PF13424">
    <property type="entry name" value="TPR_12"/>
    <property type="match status" value="1"/>
</dbReference>
<feature type="modified residue" description="4-aspartylphosphate" evidence="15">
    <location>
        <position position="843"/>
    </location>
</feature>
<dbReference type="PANTHER" id="PTHR43047">
    <property type="entry name" value="TWO-COMPONENT HISTIDINE PROTEIN KINASE"/>
    <property type="match status" value="1"/>
</dbReference>
<comment type="catalytic activity">
    <reaction evidence="1">
        <text>ATP + protein L-histidine = ADP + protein N-phospho-L-histidine.</text>
        <dbReference type="EC" id="2.7.13.3"/>
    </reaction>
</comment>
<dbReference type="PANTHER" id="PTHR43047:SF78">
    <property type="entry name" value="SENSORY_REGULATORY PROTEIN RPFC"/>
    <property type="match status" value="1"/>
</dbReference>
<dbReference type="CDD" id="cd00082">
    <property type="entry name" value="HisKA"/>
    <property type="match status" value="1"/>
</dbReference>
<protein>
    <recommendedName>
        <fullName evidence="3">histidine kinase</fullName>
        <ecNumber evidence="3">2.7.13.3</ecNumber>
    </recommendedName>
</protein>
<dbReference type="Gene3D" id="1.20.120.160">
    <property type="entry name" value="HPT domain"/>
    <property type="match status" value="1"/>
</dbReference>
<keyword evidence="10" id="KW-0067">ATP-binding</keyword>
<dbReference type="Gene3D" id="3.30.565.10">
    <property type="entry name" value="Histidine kinase-like ATPase, C-terminal domain"/>
    <property type="match status" value="1"/>
</dbReference>
<keyword evidence="12" id="KW-0902">Two-component regulatory system</keyword>
<dbReference type="CDD" id="cd17546">
    <property type="entry name" value="REC_hyHK_CKI1_RcsC-like"/>
    <property type="match status" value="1"/>
</dbReference>
<dbReference type="InterPro" id="IPR036641">
    <property type="entry name" value="HPT_dom_sf"/>
</dbReference>
<dbReference type="AlphaFoldDB" id="A0A4U1B283"/>
<dbReference type="PROSITE" id="PS50894">
    <property type="entry name" value="HPT"/>
    <property type="match status" value="1"/>
</dbReference>
<dbReference type="InterPro" id="IPR036097">
    <property type="entry name" value="HisK_dim/P_sf"/>
</dbReference>
<evidence type="ECO:0000256" key="7">
    <source>
        <dbReference type="ARBA" id="ARBA00022679"/>
    </source>
</evidence>
<dbReference type="PROSITE" id="PS50005">
    <property type="entry name" value="TPR"/>
    <property type="match status" value="1"/>
</dbReference>
<dbReference type="SUPFAM" id="SSF55874">
    <property type="entry name" value="ATPase domain of HSP90 chaperone/DNA topoisomerase II/histidine kinase"/>
    <property type="match status" value="1"/>
</dbReference>
<feature type="modified residue" description="Phosphohistidine" evidence="14">
    <location>
        <position position="968"/>
    </location>
</feature>
<reference evidence="22 23" key="1">
    <citation type="submission" date="2019-04" db="EMBL/GenBank/DDBJ databases">
        <title>Thalassotalea guangxiensis sp. nov., isolated from sediment of the coastal wetland.</title>
        <authorList>
            <person name="Zheng S."/>
            <person name="Zhang D."/>
        </authorList>
    </citation>
    <scope>NUCLEOTIDE SEQUENCE [LARGE SCALE GENOMIC DNA]</scope>
    <source>
        <strain evidence="22 23">ZS-4</strain>
    </source>
</reference>
<dbReference type="InterPro" id="IPR005467">
    <property type="entry name" value="His_kinase_dom"/>
</dbReference>
<dbReference type="InterPro" id="IPR008207">
    <property type="entry name" value="Sig_transdc_His_kin_Hpt_dom"/>
</dbReference>
<dbReference type="EMBL" id="SWDB01000041">
    <property type="protein sequence ID" value="TKB43208.1"/>
    <property type="molecule type" value="Genomic_DNA"/>
</dbReference>
<dbReference type="SMART" id="SM00028">
    <property type="entry name" value="TPR"/>
    <property type="match status" value="6"/>
</dbReference>
<proteinExistence type="predicted"/>
<dbReference type="Gene3D" id="1.25.40.10">
    <property type="entry name" value="Tetratricopeptide repeat domain"/>
    <property type="match status" value="2"/>
</dbReference>
<dbReference type="PROSITE" id="PS50110">
    <property type="entry name" value="RESPONSE_REGULATORY"/>
    <property type="match status" value="1"/>
</dbReference>
<dbReference type="SUPFAM" id="SSF47226">
    <property type="entry name" value="Histidine-containing phosphotransfer domain, HPT domain"/>
    <property type="match status" value="1"/>
</dbReference>
<dbReference type="Pfam" id="PF00512">
    <property type="entry name" value="HisKA"/>
    <property type="match status" value="1"/>
</dbReference>
<keyword evidence="16" id="KW-0802">TPR repeat</keyword>
<evidence type="ECO:0000256" key="4">
    <source>
        <dbReference type="ARBA" id="ARBA00022475"/>
    </source>
</evidence>
<dbReference type="SUPFAM" id="SSF47384">
    <property type="entry name" value="Homodimeric domain of signal transducing histidine kinase"/>
    <property type="match status" value="1"/>
</dbReference>
<evidence type="ECO:0000256" key="14">
    <source>
        <dbReference type="PROSITE-ProRule" id="PRU00110"/>
    </source>
</evidence>
<keyword evidence="5" id="KW-0997">Cell inner membrane</keyword>
<dbReference type="InterPro" id="IPR003594">
    <property type="entry name" value="HATPase_dom"/>
</dbReference>
<dbReference type="FunFam" id="3.30.565.10:FF:000010">
    <property type="entry name" value="Sensor histidine kinase RcsC"/>
    <property type="match status" value="1"/>
</dbReference>
<dbReference type="GO" id="GO:0000155">
    <property type="term" value="F:phosphorelay sensor kinase activity"/>
    <property type="evidence" value="ECO:0007669"/>
    <property type="project" value="InterPro"/>
</dbReference>
<dbReference type="InterPro" id="IPR026000">
    <property type="entry name" value="Apc5_dom"/>
</dbReference>
<comment type="caution">
    <text evidence="22">The sequence shown here is derived from an EMBL/GenBank/DDBJ whole genome shotgun (WGS) entry which is preliminary data.</text>
</comment>
<dbReference type="Pfam" id="PF02518">
    <property type="entry name" value="HATPase_c"/>
    <property type="match status" value="1"/>
</dbReference>
<evidence type="ECO:0000256" key="10">
    <source>
        <dbReference type="ARBA" id="ARBA00022840"/>
    </source>
</evidence>
<name>A0A4U1B283_9GAMM</name>
<evidence type="ECO:0000256" key="2">
    <source>
        <dbReference type="ARBA" id="ARBA00004429"/>
    </source>
</evidence>
<feature type="repeat" description="TPR" evidence="16">
    <location>
        <begin position="216"/>
        <end position="249"/>
    </location>
</feature>
<evidence type="ECO:0000256" key="5">
    <source>
        <dbReference type="ARBA" id="ARBA00022519"/>
    </source>
</evidence>
<comment type="subcellular location">
    <subcellularLocation>
        <location evidence="2">Cell inner membrane</location>
        <topology evidence="2">Multi-pass membrane protein</topology>
    </subcellularLocation>
</comment>
<keyword evidence="10" id="KW-0547">Nucleotide-binding</keyword>
<evidence type="ECO:0000259" key="21">
    <source>
        <dbReference type="PROSITE" id="PS50894"/>
    </source>
</evidence>
<sequence>MVTTEQKPTDSLHHNNRIASFCVYLLLTNWYKKHFMDDQDVRDFNHFMRKLDTRFGENFNKVVIQSLTLSTAALICLSSATFSPRSLASQANLADSLATSLAANLERISAEQDEQKAQQLFATLLADDTLTDIETINILRAKGMRAFASDNLQLAIEEFNRAREIAEVIKARQQVAEINKRLGVFHYFRGEYEQAAAYYKKSLLFYSLQHYPVERANLFNNLGLVYSNMAEFKTSLDYYQQAEPIYRQYGEPLDVVDVRFNIAGLYVQMKRYDVAIESFLEVKRFREQQQDESGLALVHSDLGVAYKYAGDFQLAERYQLLAYDYYQTQGEGYHLATQCNNLAGLYNEFGMTEHARKYAEQGIDLAQQHQHKSALAGSYYELALVTYTAGQQPAALDHLQRARQLAEQYDNQRLLDEVKQLSALVYAAAGQYRQGYQSQLAVIQDKDKRNNEELNAQLAEFETKQLKQRIGQLVTQDKLTQLEFERANQMRNFFVFVLICITIIGLLLMQKRRSRKAEAELEARVSERTAELSQATDKLEEANRIKNQFLANVTHEIKTPLSVVLANAEALLNEELAGDDKPAHYRQLHTNSLYLLDIVNDLHDLSKIEADQLSLCPRQTSLSELFAQLDAMFSKQARDKGLTFRVNQNFDNDISINLDAMRFNQILINLCSNAIKFTNAGSVIIDVSLLDEQLLVRVSDTGIGMDDEQASQVFGCFVQADENIARRFGGSGLGLYLVAKLCSLMQADISVSSAIGRGSVFTLTVPITSCQHHSSRRTVSASIHSQQAYRFTGQVLVAEDHPDNRALISLYLQRLGLEVLAVENGELAINAIEQHELDLVLMDLQMPVLDGFAALTRLRKSGFQKPVYAFTANAMSHDIEHFHSIGFTGCVEKPLDRQNLISMLQQHLPYQSEVVIDETPEVVIAANQDAQAQQQLAKRFRDSIHLDVANICRADAEQDWQAMSRYCHKLSGAALMFGDKKLADVSRQLELCLVHRRFEQKHALLMALKREAGQMGDPASDDMRHEFWDSKVTSATLQ</sequence>
<evidence type="ECO:0000256" key="6">
    <source>
        <dbReference type="ARBA" id="ARBA00022553"/>
    </source>
</evidence>
<evidence type="ECO:0000256" key="15">
    <source>
        <dbReference type="PROSITE-ProRule" id="PRU00169"/>
    </source>
</evidence>
<dbReference type="InterPro" id="IPR011990">
    <property type="entry name" value="TPR-like_helical_dom_sf"/>
</dbReference>
<feature type="domain" description="HPt" evidence="21">
    <location>
        <begin position="929"/>
        <end position="1023"/>
    </location>
</feature>
<dbReference type="InterPro" id="IPR011006">
    <property type="entry name" value="CheY-like_superfamily"/>
</dbReference>
<dbReference type="InterPro" id="IPR004358">
    <property type="entry name" value="Sig_transdc_His_kin-like_C"/>
</dbReference>
<dbReference type="InterPro" id="IPR019734">
    <property type="entry name" value="TPR_rpt"/>
</dbReference>
<dbReference type="OrthoDB" id="9810730at2"/>
<evidence type="ECO:0000256" key="1">
    <source>
        <dbReference type="ARBA" id="ARBA00000085"/>
    </source>
</evidence>
<evidence type="ECO:0000256" key="18">
    <source>
        <dbReference type="SAM" id="Phobius"/>
    </source>
</evidence>
<evidence type="ECO:0000259" key="20">
    <source>
        <dbReference type="PROSITE" id="PS50110"/>
    </source>
</evidence>